<protein>
    <submittedName>
        <fullName evidence="3">Uncharacterized protein</fullName>
    </submittedName>
</protein>
<name>A0ABQ2B3K4_9MICO</name>
<comment type="caution">
    <text evidence="3">The sequence shown here is derived from an EMBL/GenBank/DDBJ whole genome shotgun (WGS) entry which is preliminary data.</text>
</comment>
<dbReference type="Proteomes" id="UP000632535">
    <property type="component" value="Unassembled WGS sequence"/>
</dbReference>
<evidence type="ECO:0000313" key="4">
    <source>
        <dbReference type="Proteomes" id="UP000632535"/>
    </source>
</evidence>
<evidence type="ECO:0000256" key="2">
    <source>
        <dbReference type="SAM" id="Phobius"/>
    </source>
</evidence>
<keyword evidence="2" id="KW-0472">Membrane</keyword>
<dbReference type="EMBL" id="BMDG01000004">
    <property type="protein sequence ID" value="GGI07156.1"/>
    <property type="molecule type" value="Genomic_DNA"/>
</dbReference>
<proteinExistence type="predicted"/>
<keyword evidence="4" id="KW-1185">Reference proteome</keyword>
<accession>A0ABQ2B3K4</accession>
<evidence type="ECO:0000313" key="3">
    <source>
        <dbReference type="EMBL" id="GGI07156.1"/>
    </source>
</evidence>
<gene>
    <name evidence="3" type="ORF">GCM10007368_14760</name>
</gene>
<evidence type="ECO:0000256" key="1">
    <source>
        <dbReference type="SAM" id="MobiDB-lite"/>
    </source>
</evidence>
<feature type="compositionally biased region" description="Basic and acidic residues" evidence="1">
    <location>
        <begin position="91"/>
        <end position="110"/>
    </location>
</feature>
<feature type="region of interest" description="Disordered" evidence="1">
    <location>
        <begin position="84"/>
        <end position="110"/>
    </location>
</feature>
<dbReference type="RefSeq" id="WP_188523011.1">
    <property type="nucleotide sequence ID" value="NZ_BMDG01000004.1"/>
</dbReference>
<feature type="transmembrane region" description="Helical" evidence="2">
    <location>
        <begin position="58"/>
        <end position="83"/>
    </location>
</feature>
<keyword evidence="2" id="KW-1133">Transmembrane helix</keyword>
<keyword evidence="2" id="KW-0812">Transmembrane</keyword>
<reference evidence="4" key="1">
    <citation type="journal article" date="2019" name="Int. J. Syst. Evol. Microbiol.">
        <title>The Global Catalogue of Microorganisms (GCM) 10K type strain sequencing project: providing services to taxonomists for standard genome sequencing and annotation.</title>
        <authorList>
            <consortium name="The Broad Institute Genomics Platform"/>
            <consortium name="The Broad Institute Genome Sequencing Center for Infectious Disease"/>
            <person name="Wu L."/>
            <person name="Ma J."/>
        </authorList>
    </citation>
    <scope>NUCLEOTIDE SEQUENCE [LARGE SCALE GENOMIC DNA]</scope>
    <source>
        <strain evidence="4">CCM 8653</strain>
    </source>
</reference>
<organism evidence="3 4">
    <name type="scientific">Isoptericola cucumis</name>
    <dbReference type="NCBI Taxonomy" id="1776856"/>
    <lineage>
        <taxon>Bacteria</taxon>
        <taxon>Bacillati</taxon>
        <taxon>Actinomycetota</taxon>
        <taxon>Actinomycetes</taxon>
        <taxon>Micrococcales</taxon>
        <taxon>Promicromonosporaceae</taxon>
        <taxon>Isoptericola</taxon>
    </lineage>
</organism>
<sequence length="110" mass="11154">MTEVGAATHAATADRDVVSALGAAVLGLDASTREARAALDAGELDEATSLADGVQQRAGWATVAGAGLVLLALGLLGGTAAAVRRRRGRRTDRLGRDGPARGMPDHDVRL</sequence>